<evidence type="ECO:0000259" key="2">
    <source>
        <dbReference type="SMART" id="SM00278"/>
    </source>
</evidence>
<organism evidence="3 4">
    <name type="scientific">Schaalia turicensis</name>
    <dbReference type="NCBI Taxonomy" id="131111"/>
    <lineage>
        <taxon>Bacteria</taxon>
        <taxon>Bacillati</taxon>
        <taxon>Actinomycetota</taxon>
        <taxon>Actinomycetes</taxon>
        <taxon>Actinomycetales</taxon>
        <taxon>Actinomycetaceae</taxon>
        <taxon>Schaalia</taxon>
    </lineage>
</organism>
<dbReference type="OrthoDB" id="9758724at2"/>
<dbReference type="InterPro" id="IPR003583">
    <property type="entry name" value="Hlx-hairpin-Hlx_DNA-bd_motif"/>
</dbReference>
<dbReference type="PANTHER" id="PTHR21180:SF32">
    <property type="entry name" value="ENDONUCLEASE_EXONUCLEASE_PHOSPHATASE FAMILY DOMAIN-CONTAINING PROTEIN 1"/>
    <property type="match status" value="1"/>
</dbReference>
<dbReference type="GO" id="GO:0015627">
    <property type="term" value="C:type II protein secretion system complex"/>
    <property type="evidence" value="ECO:0007669"/>
    <property type="project" value="TreeGrafter"/>
</dbReference>
<dbReference type="GO" id="GO:0006281">
    <property type="term" value="P:DNA repair"/>
    <property type="evidence" value="ECO:0007669"/>
    <property type="project" value="InterPro"/>
</dbReference>
<dbReference type="SMART" id="SM00278">
    <property type="entry name" value="HhH1"/>
    <property type="match status" value="2"/>
</dbReference>
<dbReference type="EMBL" id="PKKJ01000001">
    <property type="protein sequence ID" value="PKY66926.1"/>
    <property type="molecule type" value="Genomic_DNA"/>
</dbReference>
<dbReference type="SUPFAM" id="SSF47781">
    <property type="entry name" value="RuvA domain 2-like"/>
    <property type="match status" value="1"/>
</dbReference>
<comment type="caution">
    <text evidence="3">The sequence shown here is derived from an EMBL/GenBank/DDBJ whole genome shotgun (WGS) entry which is preliminary data.</text>
</comment>
<sequence>MNVTNRLNVARLTEAVFEPEDEDPLDEPRPEWKVRLLPSVQSMMLLGVVVLLVAGIGVWKTTTASSAKQMNDSGDYASTESAQSIQVASSAGQSTSLPAPQQSIEQVTVYVTGAVNSPSLVTLEMGKRVADALEEAGGVAEDADVEQVNLARPLVDGEHIVIPRLGEVAHTPSDSSSPTASTTGSSCIDLNTADVGALEQLDGVGPALARRIKEFRDQSGPFQSVDDVDAVPGIGPALLEKIRSRVCQ</sequence>
<dbReference type="Proteomes" id="UP000234545">
    <property type="component" value="Unassembled WGS sequence"/>
</dbReference>
<dbReference type="Gene3D" id="1.10.150.320">
    <property type="entry name" value="Photosystem II 12 kDa extrinsic protein"/>
    <property type="match status" value="1"/>
</dbReference>
<dbReference type="InterPro" id="IPR010994">
    <property type="entry name" value="RuvA_2-like"/>
</dbReference>
<feature type="domain" description="Helix-hairpin-helix DNA-binding motif class 1" evidence="2">
    <location>
        <begin position="226"/>
        <end position="245"/>
    </location>
</feature>
<feature type="transmembrane region" description="Helical" evidence="1">
    <location>
        <begin position="40"/>
        <end position="59"/>
    </location>
</feature>
<dbReference type="InterPro" id="IPR019554">
    <property type="entry name" value="Soluble_ligand-bd"/>
</dbReference>
<protein>
    <submittedName>
        <fullName evidence="3">Competence protein ComEA</fullName>
    </submittedName>
</protein>
<dbReference type="Gene3D" id="3.10.560.10">
    <property type="entry name" value="Outer membrane lipoprotein wza domain like"/>
    <property type="match status" value="1"/>
</dbReference>
<proteinExistence type="predicted"/>
<dbReference type="AlphaFoldDB" id="A0A2I1I720"/>
<dbReference type="Pfam" id="PF10531">
    <property type="entry name" value="SLBB"/>
    <property type="match status" value="1"/>
</dbReference>
<dbReference type="Pfam" id="PF12836">
    <property type="entry name" value="HHH_3"/>
    <property type="match status" value="1"/>
</dbReference>
<reference evidence="3 4" key="1">
    <citation type="submission" date="2017-12" db="EMBL/GenBank/DDBJ databases">
        <title>Phylogenetic diversity of female urinary microbiome.</title>
        <authorList>
            <person name="Thomas-White K."/>
            <person name="Wolfe A.J."/>
        </authorList>
    </citation>
    <scope>NUCLEOTIDE SEQUENCE [LARGE SCALE GENOMIC DNA]</scope>
    <source>
        <strain evidence="3 4">UMB0250</strain>
    </source>
</reference>
<dbReference type="GO" id="GO:0015628">
    <property type="term" value="P:protein secretion by the type II secretion system"/>
    <property type="evidence" value="ECO:0007669"/>
    <property type="project" value="TreeGrafter"/>
</dbReference>
<dbReference type="RefSeq" id="WP_101627427.1">
    <property type="nucleotide sequence ID" value="NZ_JBQOSN010000001.1"/>
</dbReference>
<name>A0A2I1I720_9ACTO</name>
<accession>A0A2I1I720</accession>
<feature type="domain" description="Helix-hairpin-helix DNA-binding motif class 1" evidence="2">
    <location>
        <begin position="196"/>
        <end position="215"/>
    </location>
</feature>
<dbReference type="GO" id="GO:0003677">
    <property type="term" value="F:DNA binding"/>
    <property type="evidence" value="ECO:0007669"/>
    <property type="project" value="InterPro"/>
</dbReference>
<evidence type="ECO:0000313" key="3">
    <source>
        <dbReference type="EMBL" id="PKY66926.1"/>
    </source>
</evidence>
<dbReference type="InterPro" id="IPR051675">
    <property type="entry name" value="Endo/Exo/Phosphatase_dom_1"/>
</dbReference>
<evidence type="ECO:0000256" key="1">
    <source>
        <dbReference type="SAM" id="Phobius"/>
    </source>
</evidence>
<dbReference type="PANTHER" id="PTHR21180">
    <property type="entry name" value="ENDONUCLEASE/EXONUCLEASE/PHOSPHATASE FAMILY DOMAIN-CONTAINING PROTEIN 1"/>
    <property type="match status" value="1"/>
</dbReference>
<gene>
    <name evidence="3" type="ORF">CYJ25_01415</name>
</gene>
<keyword evidence="1" id="KW-0812">Transmembrane</keyword>
<keyword evidence="1" id="KW-0472">Membrane</keyword>
<keyword evidence="1" id="KW-1133">Transmembrane helix</keyword>
<evidence type="ECO:0000313" key="4">
    <source>
        <dbReference type="Proteomes" id="UP000234545"/>
    </source>
</evidence>